<keyword evidence="1" id="KW-0472">Membrane</keyword>
<dbReference type="OrthoDB" id="2691835at2"/>
<name>A0A2W0H9S9_9BACI</name>
<comment type="caution">
    <text evidence="2">The sequence shown here is derived from an EMBL/GenBank/DDBJ whole genome shotgun (WGS) entry which is preliminary data.</text>
</comment>
<feature type="transmembrane region" description="Helical" evidence="1">
    <location>
        <begin position="39"/>
        <end position="55"/>
    </location>
</feature>
<dbReference type="Pfam" id="PF14038">
    <property type="entry name" value="YqzE"/>
    <property type="match status" value="1"/>
</dbReference>
<keyword evidence="1" id="KW-1133">Transmembrane helix</keyword>
<reference evidence="2 3" key="1">
    <citation type="submission" date="2017-10" db="EMBL/GenBank/DDBJ databases">
        <title>Bacillus sp. nov., a halophilic bacterium isolated from a Yangshapao Lake.</title>
        <authorList>
            <person name="Wang H."/>
        </authorList>
    </citation>
    <scope>NUCLEOTIDE SEQUENCE [LARGE SCALE GENOMIC DNA]</scope>
    <source>
        <strain evidence="2 3">YSP-3</strain>
    </source>
</reference>
<evidence type="ECO:0000256" key="1">
    <source>
        <dbReference type="SAM" id="Phobius"/>
    </source>
</evidence>
<dbReference type="AlphaFoldDB" id="A0A2W0H9S9"/>
<keyword evidence="1" id="KW-0812">Transmembrane</keyword>
<accession>A0A2W0H9S9</accession>
<dbReference type="RefSeq" id="WP_110518636.1">
    <property type="nucleotide sequence ID" value="NZ_PDOF01000001.1"/>
</dbReference>
<dbReference type="Proteomes" id="UP000248066">
    <property type="component" value="Unassembled WGS sequence"/>
</dbReference>
<organism evidence="2 3">
    <name type="scientific">Alteribacter lacisalsi</name>
    <dbReference type="NCBI Taxonomy" id="2045244"/>
    <lineage>
        <taxon>Bacteria</taxon>
        <taxon>Bacillati</taxon>
        <taxon>Bacillota</taxon>
        <taxon>Bacilli</taxon>
        <taxon>Bacillales</taxon>
        <taxon>Bacillaceae</taxon>
        <taxon>Alteribacter</taxon>
    </lineage>
</organism>
<evidence type="ECO:0000313" key="3">
    <source>
        <dbReference type="Proteomes" id="UP000248066"/>
    </source>
</evidence>
<keyword evidence="3" id="KW-1185">Reference proteome</keyword>
<protein>
    <submittedName>
        <fullName evidence="2">YqzE family protein</fullName>
    </submittedName>
</protein>
<dbReference type="InterPro" id="IPR025622">
    <property type="entry name" value="YqzE"/>
</dbReference>
<evidence type="ECO:0000313" key="2">
    <source>
        <dbReference type="EMBL" id="PYZ98603.1"/>
    </source>
</evidence>
<gene>
    <name evidence="2" type="ORF">CR205_08485</name>
</gene>
<proteinExistence type="predicted"/>
<sequence length="65" mass="7990">MKTNDYVKFVTQQVVTYADQPKSERIKRRQEKKEAKPPLLHHWFGLLPFAFLLFYKKNRQRLARR</sequence>
<dbReference type="EMBL" id="PDOF01000001">
    <property type="protein sequence ID" value="PYZ98603.1"/>
    <property type="molecule type" value="Genomic_DNA"/>
</dbReference>